<keyword evidence="4" id="KW-0119">Carbohydrate metabolism</keyword>
<comment type="cofactor">
    <cofactor evidence="1">
        <name>Mg(2+)</name>
        <dbReference type="ChEBI" id="CHEBI:18420"/>
    </cofactor>
</comment>
<dbReference type="CDD" id="cd07505">
    <property type="entry name" value="HAD_BPGM-like"/>
    <property type="match status" value="1"/>
</dbReference>
<dbReference type="InterPro" id="IPR041492">
    <property type="entry name" value="HAD_2"/>
</dbReference>
<dbReference type="EMBL" id="CM026432">
    <property type="protein sequence ID" value="KAG0557395.1"/>
    <property type="molecule type" value="Genomic_DNA"/>
</dbReference>
<dbReference type="Pfam" id="PF13419">
    <property type="entry name" value="HAD_2"/>
    <property type="match status" value="1"/>
</dbReference>
<dbReference type="OrthoDB" id="40579at2759"/>
<dbReference type="SFLD" id="SFLDG01129">
    <property type="entry name" value="C1.5:_HAD__Beta-PGM__Phosphata"/>
    <property type="match status" value="1"/>
</dbReference>
<dbReference type="PANTHER" id="PTHR46193:SF18">
    <property type="entry name" value="HEXITOL PHOSPHATASE B"/>
    <property type="match status" value="1"/>
</dbReference>
<accession>A0A8T0GFG4</accession>
<name>A0A8T0GFG4_CERPU</name>
<evidence type="ECO:0000313" key="5">
    <source>
        <dbReference type="EMBL" id="KAG0557395.1"/>
    </source>
</evidence>
<reference evidence="5 6" key="1">
    <citation type="submission" date="2020-06" db="EMBL/GenBank/DDBJ databases">
        <title>WGS assembly of Ceratodon purpureus strain R40.</title>
        <authorList>
            <person name="Carey S.B."/>
            <person name="Jenkins J."/>
            <person name="Shu S."/>
            <person name="Lovell J.T."/>
            <person name="Sreedasyam A."/>
            <person name="Maumus F."/>
            <person name="Tiley G.P."/>
            <person name="Fernandez-Pozo N."/>
            <person name="Barry K."/>
            <person name="Chen C."/>
            <person name="Wang M."/>
            <person name="Lipzen A."/>
            <person name="Daum C."/>
            <person name="Saski C.A."/>
            <person name="Payton A.C."/>
            <person name="Mcbreen J.C."/>
            <person name="Conrad R.E."/>
            <person name="Kollar L.M."/>
            <person name="Olsson S."/>
            <person name="Huttunen S."/>
            <person name="Landis J.B."/>
            <person name="Wickett N.J."/>
            <person name="Johnson M.G."/>
            <person name="Rensing S.A."/>
            <person name="Grimwood J."/>
            <person name="Schmutz J."/>
            <person name="Mcdaniel S.F."/>
        </authorList>
    </citation>
    <scope>NUCLEOTIDE SEQUENCE [LARGE SCALE GENOMIC DNA]</scope>
    <source>
        <strain evidence="5 6">R40</strain>
    </source>
</reference>
<dbReference type="InterPro" id="IPR051600">
    <property type="entry name" value="Beta-PGM-like"/>
</dbReference>
<organism evidence="5 6">
    <name type="scientific">Ceratodon purpureus</name>
    <name type="common">Fire moss</name>
    <name type="synonym">Dicranum purpureum</name>
    <dbReference type="NCBI Taxonomy" id="3225"/>
    <lineage>
        <taxon>Eukaryota</taxon>
        <taxon>Viridiplantae</taxon>
        <taxon>Streptophyta</taxon>
        <taxon>Embryophyta</taxon>
        <taxon>Bryophyta</taxon>
        <taxon>Bryophytina</taxon>
        <taxon>Bryopsida</taxon>
        <taxon>Dicranidae</taxon>
        <taxon>Pseudoditrichales</taxon>
        <taxon>Ditrichaceae</taxon>
        <taxon>Ceratodon</taxon>
    </lineage>
</organism>
<dbReference type="InterPro" id="IPR023214">
    <property type="entry name" value="HAD_sf"/>
</dbReference>
<protein>
    <recommendedName>
        <fullName evidence="7">Haloacid dehalogenase-like hydrolase domain-containing protein Sgpp</fullName>
    </recommendedName>
</protein>
<dbReference type="SUPFAM" id="SSF56784">
    <property type="entry name" value="HAD-like"/>
    <property type="match status" value="1"/>
</dbReference>
<keyword evidence="3" id="KW-0460">Magnesium</keyword>
<dbReference type="AlphaFoldDB" id="A0A8T0GFG4"/>
<evidence type="ECO:0000256" key="2">
    <source>
        <dbReference type="ARBA" id="ARBA00022723"/>
    </source>
</evidence>
<dbReference type="InterPro" id="IPR023198">
    <property type="entry name" value="PGP-like_dom2"/>
</dbReference>
<proteinExistence type="predicted"/>
<dbReference type="SFLD" id="SFLDG01135">
    <property type="entry name" value="C1.5.6:_HAD__Beta-PGM__Phospha"/>
    <property type="match status" value="1"/>
</dbReference>
<evidence type="ECO:0000256" key="4">
    <source>
        <dbReference type="ARBA" id="ARBA00023277"/>
    </source>
</evidence>
<evidence type="ECO:0000256" key="3">
    <source>
        <dbReference type="ARBA" id="ARBA00022842"/>
    </source>
</evidence>
<keyword evidence="6" id="KW-1185">Reference proteome</keyword>
<sequence>MSSLPLISSCFCCRRAEPRNRQLPPIRSVQAVLFDIDGTLADSDPLHYLAFREMLAEIGYNCGNPITKEFYSSSLSGKHNSVVGKFLFPDWDQQRRDQFLDDKEAHFRRLAAKQLEPVAGLHRLTDWIKQKGFHRAAVTNAPRASAEQMIAGVGLTEFFEHVVIGGECERAKPFPDPYLKALEHFGVSAQNAFAFEDSVAGLGAAVAAGLPVVGITTGNPGPALIAAGAAFLIKDYNDPALWRKLK</sequence>
<comment type="caution">
    <text evidence="5">The sequence shown here is derived from an EMBL/GenBank/DDBJ whole genome shotgun (WGS) entry which is preliminary data.</text>
</comment>
<dbReference type="SFLD" id="SFLDS00003">
    <property type="entry name" value="Haloacid_Dehalogenase"/>
    <property type="match status" value="1"/>
</dbReference>
<dbReference type="NCBIfam" id="TIGR01509">
    <property type="entry name" value="HAD-SF-IA-v3"/>
    <property type="match status" value="1"/>
</dbReference>
<keyword evidence="2" id="KW-0479">Metal-binding</keyword>
<dbReference type="GO" id="GO:0003824">
    <property type="term" value="F:catalytic activity"/>
    <property type="evidence" value="ECO:0007669"/>
    <property type="project" value="UniProtKB-ARBA"/>
</dbReference>
<dbReference type="InterPro" id="IPR036412">
    <property type="entry name" value="HAD-like_sf"/>
</dbReference>
<evidence type="ECO:0008006" key="7">
    <source>
        <dbReference type="Google" id="ProtNLM"/>
    </source>
</evidence>
<dbReference type="InterPro" id="IPR006439">
    <property type="entry name" value="HAD-SF_hydro_IA"/>
</dbReference>
<dbReference type="Proteomes" id="UP000822688">
    <property type="component" value="Chromosome 11"/>
</dbReference>
<dbReference type="GO" id="GO:0046872">
    <property type="term" value="F:metal ion binding"/>
    <property type="evidence" value="ECO:0007669"/>
    <property type="project" value="UniProtKB-KW"/>
</dbReference>
<dbReference type="PANTHER" id="PTHR46193">
    <property type="entry name" value="6-PHOSPHOGLUCONATE PHOSPHATASE"/>
    <property type="match status" value="1"/>
</dbReference>
<evidence type="ECO:0000313" key="6">
    <source>
        <dbReference type="Proteomes" id="UP000822688"/>
    </source>
</evidence>
<evidence type="ECO:0000256" key="1">
    <source>
        <dbReference type="ARBA" id="ARBA00001946"/>
    </source>
</evidence>
<dbReference type="Gene3D" id="3.40.50.1000">
    <property type="entry name" value="HAD superfamily/HAD-like"/>
    <property type="match status" value="1"/>
</dbReference>
<dbReference type="Gene3D" id="1.10.150.240">
    <property type="entry name" value="Putative phosphatase, domain 2"/>
    <property type="match status" value="1"/>
</dbReference>
<gene>
    <name evidence="5" type="ORF">KC19_11G126200</name>
</gene>